<accession>A0A0Q9YM08</accession>
<evidence type="ECO:0000313" key="2">
    <source>
        <dbReference type="EMBL" id="MCS5710527.1"/>
    </source>
</evidence>
<reference evidence="1" key="1">
    <citation type="submission" date="2015-09" db="EMBL/GenBank/DDBJ databases">
        <title>Draft Genome Sequences of Two Novel Amoeba-resistant Intranuclear Bacteria, Candidatus Berkiella cookevillensis and Candidatus Berkiella aquae.</title>
        <authorList>
            <person name="Mehari Y.T."/>
            <person name="Arivett B.A."/>
            <person name="Farone A.L."/>
            <person name="Gunderson J.H."/>
            <person name="Farone M.B."/>
        </authorList>
    </citation>
    <scope>NUCLEOTIDE SEQUENCE [LARGE SCALE GENOMIC DNA]</scope>
    <source>
        <strain evidence="1">HT99</strain>
    </source>
</reference>
<name>A0A0Q9YM08_9GAMM</name>
<proteinExistence type="predicted"/>
<comment type="caution">
    <text evidence="1">The sequence shown here is derived from an EMBL/GenBank/DDBJ whole genome shotgun (WGS) entry which is preliminary data.</text>
</comment>
<gene>
    <name evidence="2" type="ORF">HT99x_003730</name>
    <name evidence="1" type="ORF">HT99x_00973</name>
</gene>
<sequence>MKIMNHKEIAMVAGASQSIYYYEGYSSAFECPNVSQECLNSYMGFLGRAHPDLNIPSATIQQVAANCGGLANAVISTNPCLDPALDDIRAQAGY</sequence>
<reference evidence="2" key="3">
    <citation type="submission" date="2021-06" db="EMBL/GenBank/DDBJ databases">
        <title>Genomic Description and Analysis of Intracellular Bacteria, Candidatus Berkiella cookevillensis and Candidatus Berkiella aquae.</title>
        <authorList>
            <person name="Kidane D.T."/>
            <person name="Mehari Y.T."/>
            <person name="Rice F.C."/>
            <person name="Arivett B.A."/>
            <person name="Farone A.L."/>
            <person name="Berk S.G."/>
            <person name="Farone M.B."/>
        </authorList>
    </citation>
    <scope>NUCLEOTIDE SEQUENCE</scope>
    <source>
        <strain evidence="2">HT99</strain>
    </source>
</reference>
<dbReference type="Proteomes" id="UP000051497">
    <property type="component" value="Unassembled WGS sequence"/>
</dbReference>
<dbReference type="EMBL" id="LKAJ02000001">
    <property type="protein sequence ID" value="MCS5710527.1"/>
    <property type="molecule type" value="Genomic_DNA"/>
</dbReference>
<dbReference type="EMBL" id="LKAJ01000003">
    <property type="protein sequence ID" value="KRG21781.1"/>
    <property type="molecule type" value="Genomic_DNA"/>
</dbReference>
<dbReference type="AlphaFoldDB" id="A0A0Q9YM08"/>
<reference evidence="2" key="2">
    <citation type="journal article" date="2016" name="Genome Announc.">
        <title>Draft Genome Sequences of Two Novel Amoeba-Resistant Intranuclear Bacteria, 'Candidatus Berkiella cookevillensis' and 'Candidatus Berkiella aquae'.</title>
        <authorList>
            <person name="Mehari Y.T."/>
            <person name="Arivett B.A."/>
            <person name="Farone A.L."/>
            <person name="Gunderson J.H."/>
            <person name="Farone M.B."/>
        </authorList>
    </citation>
    <scope>NUCLEOTIDE SEQUENCE</scope>
    <source>
        <strain evidence="2">HT99</strain>
    </source>
</reference>
<dbReference type="STRING" id="295108.HT99x_00973"/>
<evidence type="ECO:0000313" key="3">
    <source>
        <dbReference type="Proteomes" id="UP000051497"/>
    </source>
</evidence>
<organism evidence="1">
    <name type="scientific">Candidatus Berkiella aquae</name>
    <dbReference type="NCBI Taxonomy" id="295108"/>
    <lineage>
        <taxon>Bacteria</taxon>
        <taxon>Pseudomonadati</taxon>
        <taxon>Pseudomonadota</taxon>
        <taxon>Gammaproteobacteria</taxon>
        <taxon>Candidatus Berkiellales</taxon>
        <taxon>Candidatus Berkiellaceae</taxon>
        <taxon>Candidatus Berkiella</taxon>
    </lineage>
</organism>
<evidence type="ECO:0000313" key="1">
    <source>
        <dbReference type="EMBL" id="KRG21781.1"/>
    </source>
</evidence>
<protein>
    <submittedName>
        <fullName evidence="1">Uncharacterized protein</fullName>
    </submittedName>
</protein>
<dbReference type="RefSeq" id="WP_075065611.1">
    <property type="nucleotide sequence ID" value="NZ_LKAJ02000001.1"/>
</dbReference>
<keyword evidence="3" id="KW-1185">Reference proteome</keyword>